<evidence type="ECO:0000313" key="1">
    <source>
        <dbReference type="EMBL" id="KFB70599.1"/>
    </source>
</evidence>
<sequence length="87" mass="9655">MATGHTIHQQTCCFVRTFGGGFNALLDRGDWAFLTAREILQHLGPVAPQALLRLGPSVDDAAQLLIRILVFHSCDLLSVYRTRLPPR</sequence>
<name>A0A080M057_9PROT</name>
<protein>
    <submittedName>
        <fullName evidence="1">Uncharacterized protein</fullName>
    </submittedName>
</protein>
<gene>
    <name evidence="1" type="ORF">AW09_004307</name>
</gene>
<dbReference type="EMBL" id="JDVG02000676">
    <property type="protein sequence ID" value="KFB70599.1"/>
    <property type="molecule type" value="Genomic_DNA"/>
</dbReference>
<dbReference type="AlphaFoldDB" id="A0A080M057"/>
<evidence type="ECO:0000313" key="2">
    <source>
        <dbReference type="Proteomes" id="UP000020077"/>
    </source>
</evidence>
<reference evidence="1 2" key="1">
    <citation type="submission" date="2014-02" db="EMBL/GenBank/DDBJ databases">
        <title>Expanding our view of genomic diversity in Candidatus Accumulibacter clades.</title>
        <authorList>
            <person name="Skennerton C.T."/>
            <person name="Barr J.J."/>
            <person name="Slater F.R."/>
            <person name="Bond P.L."/>
            <person name="Tyson G.W."/>
        </authorList>
    </citation>
    <scope>NUCLEOTIDE SEQUENCE [LARGE SCALE GENOMIC DNA]</scope>
    <source>
        <strain evidence="2">BA-91</strain>
    </source>
</reference>
<proteinExistence type="predicted"/>
<comment type="caution">
    <text evidence="1">The sequence shown here is derived from an EMBL/GenBank/DDBJ whole genome shotgun (WGS) entry which is preliminary data.</text>
</comment>
<dbReference type="Proteomes" id="UP000020077">
    <property type="component" value="Unassembled WGS sequence"/>
</dbReference>
<organism evidence="1 2">
    <name type="scientific">Candidatus Accumulibacter phosphatis</name>
    <dbReference type="NCBI Taxonomy" id="327160"/>
    <lineage>
        <taxon>Bacteria</taxon>
        <taxon>Pseudomonadati</taxon>
        <taxon>Pseudomonadota</taxon>
        <taxon>Betaproteobacteria</taxon>
        <taxon>Candidatus Accumulibacter</taxon>
    </lineage>
</organism>
<accession>A0A080M057</accession>